<name>A0A176Z2U5_9BRAD</name>
<dbReference type="GO" id="GO:0008757">
    <property type="term" value="F:S-adenosylmethionine-dependent methyltransferase activity"/>
    <property type="evidence" value="ECO:0007669"/>
    <property type="project" value="InterPro"/>
</dbReference>
<evidence type="ECO:0000256" key="1">
    <source>
        <dbReference type="SAM" id="MobiDB-lite"/>
    </source>
</evidence>
<dbReference type="AlphaFoldDB" id="A0A176Z2U5"/>
<sequence length="266" mass="30190">MSTVVEPTADEKREEGARAHRRKPSIMADVRPEVVAGGIIRDDGEIDFFLRANALLQPGMTVLDFGAGRGAVFLSGKWELRERLAKLQGKVRKVIGVDPDDGVLEHPFLDEKYVVRVDESLPLADESIDLIVAHWVFEHVQDPSQLAADFLRVLKPGGWICARTPHRWSYVGIAAGLLPEGLQRMALRWIKPQFEAQDKFPTAYKLNSFGALRRHFPVSKWLDCSYGVNSAPRYHFESRWMFRVLSAYQTLAWPKTDIIVLIQKRA</sequence>
<dbReference type="InterPro" id="IPR013216">
    <property type="entry name" value="Methyltransf_11"/>
</dbReference>
<dbReference type="PANTHER" id="PTHR43591">
    <property type="entry name" value="METHYLTRANSFERASE"/>
    <property type="match status" value="1"/>
</dbReference>
<dbReference type="InterPro" id="IPR029063">
    <property type="entry name" value="SAM-dependent_MTases_sf"/>
</dbReference>
<dbReference type="Gene3D" id="3.40.50.150">
    <property type="entry name" value="Vaccinia Virus protein VP39"/>
    <property type="match status" value="1"/>
</dbReference>
<proteinExistence type="predicted"/>
<evidence type="ECO:0000313" key="4">
    <source>
        <dbReference type="Proteomes" id="UP000076959"/>
    </source>
</evidence>
<dbReference type="RefSeq" id="WP_082905520.1">
    <property type="nucleotide sequence ID" value="NZ_LUUB01000034.1"/>
</dbReference>
<gene>
    <name evidence="3" type="ORF">AYJ54_43320</name>
</gene>
<evidence type="ECO:0000259" key="2">
    <source>
        <dbReference type="Pfam" id="PF08241"/>
    </source>
</evidence>
<comment type="caution">
    <text evidence="3">The sequence shown here is derived from an EMBL/GenBank/DDBJ whole genome shotgun (WGS) entry which is preliminary data.</text>
</comment>
<accession>A0A176Z2U5</accession>
<evidence type="ECO:0000313" key="3">
    <source>
        <dbReference type="EMBL" id="OAF13565.1"/>
    </source>
</evidence>
<dbReference type="STRING" id="1505087.AYJ54_43320"/>
<reference evidence="3 4" key="1">
    <citation type="submission" date="2016-03" db="EMBL/GenBank/DDBJ databases">
        <title>Draft Genome Sequence of the Strain BR 10245 (Bradyrhizobium sp.) isolated from nodules of Centrolobium paraense.</title>
        <authorList>
            <person name="Simoes-Araujo J.L.Sr."/>
            <person name="Barauna A.C."/>
            <person name="Silva K."/>
            <person name="Zilli J.E."/>
        </authorList>
    </citation>
    <scope>NUCLEOTIDE SEQUENCE [LARGE SCALE GENOMIC DNA]</scope>
    <source>
        <strain evidence="3 4">BR 10245</strain>
    </source>
</reference>
<feature type="domain" description="Methyltransferase type 11" evidence="2">
    <location>
        <begin position="84"/>
        <end position="161"/>
    </location>
</feature>
<keyword evidence="4" id="KW-1185">Reference proteome</keyword>
<dbReference type="PANTHER" id="PTHR43591:SF110">
    <property type="entry name" value="RHODANESE DOMAIN-CONTAINING PROTEIN"/>
    <property type="match status" value="1"/>
</dbReference>
<dbReference type="CDD" id="cd02440">
    <property type="entry name" value="AdoMet_MTases"/>
    <property type="match status" value="1"/>
</dbReference>
<feature type="region of interest" description="Disordered" evidence="1">
    <location>
        <begin position="1"/>
        <end position="23"/>
    </location>
</feature>
<dbReference type="Pfam" id="PF08241">
    <property type="entry name" value="Methyltransf_11"/>
    <property type="match status" value="1"/>
</dbReference>
<dbReference type="SUPFAM" id="SSF53335">
    <property type="entry name" value="S-adenosyl-L-methionine-dependent methyltransferases"/>
    <property type="match status" value="1"/>
</dbReference>
<dbReference type="OrthoDB" id="148175at2"/>
<protein>
    <recommendedName>
        <fullName evidence="2">Methyltransferase type 11 domain-containing protein</fullName>
    </recommendedName>
</protein>
<dbReference type="Proteomes" id="UP000076959">
    <property type="component" value="Unassembled WGS sequence"/>
</dbReference>
<organism evidence="3 4">
    <name type="scientific">Bradyrhizobium centrolobii</name>
    <dbReference type="NCBI Taxonomy" id="1505087"/>
    <lineage>
        <taxon>Bacteria</taxon>
        <taxon>Pseudomonadati</taxon>
        <taxon>Pseudomonadota</taxon>
        <taxon>Alphaproteobacteria</taxon>
        <taxon>Hyphomicrobiales</taxon>
        <taxon>Nitrobacteraceae</taxon>
        <taxon>Bradyrhizobium</taxon>
    </lineage>
</organism>
<dbReference type="EMBL" id="LUUB01000034">
    <property type="protein sequence ID" value="OAF13565.1"/>
    <property type="molecule type" value="Genomic_DNA"/>
</dbReference>
<feature type="compositionally biased region" description="Basic and acidic residues" evidence="1">
    <location>
        <begin position="9"/>
        <end position="18"/>
    </location>
</feature>